<evidence type="ECO:0000313" key="10">
    <source>
        <dbReference type="Proteomes" id="UP000293036"/>
    </source>
</evidence>
<comment type="similarity">
    <text evidence="7">Belongs to the binding-protein-dependent transport system permease family.</text>
</comment>
<evidence type="ECO:0000256" key="1">
    <source>
        <dbReference type="ARBA" id="ARBA00004651"/>
    </source>
</evidence>
<evidence type="ECO:0000256" key="6">
    <source>
        <dbReference type="ARBA" id="ARBA00023136"/>
    </source>
</evidence>
<keyword evidence="3" id="KW-1003">Cell membrane</keyword>
<keyword evidence="10" id="KW-1185">Reference proteome</keyword>
<dbReference type="PANTHER" id="PTHR30465:SF0">
    <property type="entry name" value="OLIGOPEPTIDE TRANSPORT SYSTEM PERMEASE PROTEIN APPB"/>
    <property type="match status" value="1"/>
</dbReference>
<evidence type="ECO:0000256" key="3">
    <source>
        <dbReference type="ARBA" id="ARBA00022475"/>
    </source>
</evidence>
<feature type="transmembrane region" description="Helical" evidence="7">
    <location>
        <begin position="257"/>
        <end position="278"/>
    </location>
</feature>
<dbReference type="SUPFAM" id="SSF161098">
    <property type="entry name" value="MetI-like"/>
    <property type="match status" value="1"/>
</dbReference>
<keyword evidence="4 7" id="KW-0812">Transmembrane</keyword>
<gene>
    <name evidence="9" type="ORF">EZJ44_00530</name>
</gene>
<feature type="transmembrane region" description="Helical" evidence="7">
    <location>
        <begin position="106"/>
        <end position="130"/>
    </location>
</feature>
<dbReference type="Proteomes" id="UP000293036">
    <property type="component" value="Unassembled WGS sequence"/>
</dbReference>
<accession>A0A4V2KRA5</accession>
<dbReference type="GO" id="GO:0055085">
    <property type="term" value="P:transmembrane transport"/>
    <property type="evidence" value="ECO:0007669"/>
    <property type="project" value="InterPro"/>
</dbReference>
<proteinExistence type="inferred from homology"/>
<dbReference type="CDD" id="cd06261">
    <property type="entry name" value="TM_PBP2"/>
    <property type="match status" value="1"/>
</dbReference>
<keyword evidence="6 7" id="KW-0472">Membrane</keyword>
<dbReference type="PANTHER" id="PTHR30465">
    <property type="entry name" value="INNER MEMBRANE ABC TRANSPORTER"/>
    <property type="match status" value="1"/>
</dbReference>
<keyword evidence="5 7" id="KW-1133">Transmembrane helix</keyword>
<comment type="caution">
    <text evidence="9">The sequence shown here is derived from an EMBL/GenBank/DDBJ whole genome shotgun (WGS) entry which is preliminary data.</text>
</comment>
<feature type="domain" description="ABC transmembrane type-1" evidence="8">
    <location>
        <begin position="102"/>
        <end position="326"/>
    </location>
</feature>
<feature type="transmembrane region" description="Helical" evidence="7">
    <location>
        <begin position="142"/>
        <end position="166"/>
    </location>
</feature>
<dbReference type="Gene3D" id="1.10.3720.10">
    <property type="entry name" value="MetI-like"/>
    <property type="match status" value="1"/>
</dbReference>
<dbReference type="Pfam" id="PF00528">
    <property type="entry name" value="BPD_transp_1"/>
    <property type="match status" value="1"/>
</dbReference>
<dbReference type="OrthoDB" id="3171583at2"/>
<keyword evidence="2 7" id="KW-0813">Transport</keyword>
<protein>
    <submittedName>
        <fullName evidence="9">ABC transporter permease</fullName>
    </submittedName>
</protein>
<feature type="transmembrane region" description="Helical" evidence="7">
    <location>
        <begin position="9"/>
        <end position="27"/>
    </location>
</feature>
<reference evidence="9 10" key="1">
    <citation type="submission" date="2019-02" db="EMBL/GenBank/DDBJ databases">
        <title>Arcanobacterium bovis sp. nov., isolated from the milk of a cow with mastitis.</title>
        <authorList>
            <person name="Sammra O."/>
            <person name="Foster G."/>
            <person name="Hassan A."/>
            <person name="Alssahen M."/>
            <person name="Laemmler C."/>
            <person name="Borowiak M."/>
            <person name="Malorny B."/>
            <person name="Abdulmawjood A."/>
        </authorList>
    </citation>
    <scope>NUCLEOTIDE SEQUENCE [LARGE SCALE GENOMIC DNA]</scope>
    <source>
        <strain evidence="9 10">C605018/01/1</strain>
    </source>
</reference>
<feature type="transmembrane region" description="Helical" evidence="7">
    <location>
        <begin position="305"/>
        <end position="329"/>
    </location>
</feature>
<dbReference type="EMBL" id="SJDT01000001">
    <property type="protein sequence ID" value="TBW23664.1"/>
    <property type="molecule type" value="Genomic_DNA"/>
</dbReference>
<sequence length="336" mass="37041">MFKFLLRRLLNYAVLLIVAVTIAYILAGTQLDPRTMAIETELTSKANVNPEAVIAAVDTRLYQWNINPQTPVLERFVEWNRLVFTEWNWGYSPKGALVNEEIGNRIFISLQLVVLGFLIGIFGGVALGAWSAVHQYSKRDRVLTIVSMLIISTPVMVYAVFLQIAATWANQKMGIQFFEFIGPTAAVPPEGTFAQIVDRAQHLLLPTISMSLGGLATYSRYQRNLMLDTLGQDYVRTARAKGLRFGKAIRRHALRTSLIPITTYFAFGIATLILGGAVTEQVFGWQGMGIYGVQTIRAMDINGTVAVVAFSGAATLTGAFLSDLFIAAVDPRVRVS</sequence>
<comment type="subcellular location">
    <subcellularLocation>
        <location evidence="1 7">Cell membrane</location>
        <topology evidence="1 7">Multi-pass membrane protein</topology>
    </subcellularLocation>
</comment>
<dbReference type="PROSITE" id="PS50928">
    <property type="entry name" value="ABC_TM1"/>
    <property type="match status" value="1"/>
</dbReference>
<name>A0A4V2KRA5_9ACTO</name>
<evidence type="ECO:0000256" key="5">
    <source>
        <dbReference type="ARBA" id="ARBA00022989"/>
    </source>
</evidence>
<dbReference type="InterPro" id="IPR000515">
    <property type="entry name" value="MetI-like"/>
</dbReference>
<dbReference type="InterPro" id="IPR035906">
    <property type="entry name" value="MetI-like_sf"/>
</dbReference>
<evidence type="ECO:0000313" key="9">
    <source>
        <dbReference type="EMBL" id="TBW23664.1"/>
    </source>
</evidence>
<dbReference type="GO" id="GO:0005886">
    <property type="term" value="C:plasma membrane"/>
    <property type="evidence" value="ECO:0007669"/>
    <property type="project" value="UniProtKB-SubCell"/>
</dbReference>
<evidence type="ECO:0000256" key="4">
    <source>
        <dbReference type="ARBA" id="ARBA00022692"/>
    </source>
</evidence>
<evidence type="ECO:0000256" key="7">
    <source>
        <dbReference type="RuleBase" id="RU363032"/>
    </source>
</evidence>
<evidence type="ECO:0000259" key="8">
    <source>
        <dbReference type="PROSITE" id="PS50928"/>
    </source>
</evidence>
<evidence type="ECO:0000256" key="2">
    <source>
        <dbReference type="ARBA" id="ARBA00022448"/>
    </source>
</evidence>
<dbReference type="AlphaFoldDB" id="A0A4V2KRA5"/>
<organism evidence="9 10">
    <name type="scientific">Arcanobacterium bovis</name>
    <dbReference type="NCBI Taxonomy" id="2529275"/>
    <lineage>
        <taxon>Bacteria</taxon>
        <taxon>Bacillati</taxon>
        <taxon>Actinomycetota</taxon>
        <taxon>Actinomycetes</taxon>
        <taxon>Actinomycetales</taxon>
        <taxon>Actinomycetaceae</taxon>
        <taxon>Arcanobacterium</taxon>
    </lineage>
</organism>